<keyword evidence="1" id="KW-0812">Transmembrane</keyword>
<dbReference type="EMBL" id="MN739821">
    <property type="protein sequence ID" value="QHT27271.1"/>
    <property type="molecule type" value="Genomic_DNA"/>
</dbReference>
<organism evidence="2">
    <name type="scientific">viral metagenome</name>
    <dbReference type="NCBI Taxonomy" id="1070528"/>
    <lineage>
        <taxon>unclassified sequences</taxon>
        <taxon>metagenomes</taxon>
        <taxon>organismal metagenomes</taxon>
    </lineage>
</organism>
<feature type="transmembrane region" description="Helical" evidence="1">
    <location>
        <begin position="277"/>
        <end position="298"/>
    </location>
</feature>
<evidence type="ECO:0000313" key="2">
    <source>
        <dbReference type="EMBL" id="QHT27271.1"/>
    </source>
</evidence>
<accession>A0A6C0EFA8</accession>
<evidence type="ECO:0000256" key="1">
    <source>
        <dbReference type="SAM" id="Phobius"/>
    </source>
</evidence>
<name>A0A6C0EFA8_9ZZZZ</name>
<feature type="transmembrane region" description="Helical" evidence="1">
    <location>
        <begin position="245"/>
        <end position="265"/>
    </location>
</feature>
<keyword evidence="1" id="KW-0472">Membrane</keyword>
<protein>
    <submittedName>
        <fullName evidence="2">Uncharacterized protein</fullName>
    </submittedName>
</protein>
<dbReference type="AlphaFoldDB" id="A0A6C0EFA8"/>
<sequence>MDNLFTYRDEIEGKVGIGRLPNELQSILDDISKEYYNIIPDKNVSTYHTWYDDMPYSIKSKVEQIQKNDFWNKLCDGSEKCVKISANEMDELYYSNPKNNLDKINLYGASSNYDIHKDCIFNFNGIKFYRVIIGLTDGNDNIITYFNNLNIGHKINSGDYIVFDFDKTTHQVIKEKNYNTPRILLKIHYIVCEKCNYSRNYVEQIKKFYLYYEYITRYIMKTGTDPETFYQFFMGLGCQYFYTKYIEYIILFIILSIIIVIKFLFKIKLIYKNISKIIKYVLLSLASIYLLVVTFYWLRYKLLGIK</sequence>
<reference evidence="2" key="1">
    <citation type="journal article" date="2020" name="Nature">
        <title>Giant virus diversity and host interactions through global metagenomics.</title>
        <authorList>
            <person name="Schulz F."/>
            <person name="Roux S."/>
            <person name="Paez-Espino D."/>
            <person name="Jungbluth S."/>
            <person name="Walsh D.A."/>
            <person name="Denef V.J."/>
            <person name="McMahon K.D."/>
            <person name="Konstantinidis K.T."/>
            <person name="Eloe-Fadrosh E.A."/>
            <person name="Kyrpides N.C."/>
            <person name="Woyke T."/>
        </authorList>
    </citation>
    <scope>NUCLEOTIDE SEQUENCE</scope>
    <source>
        <strain evidence="2">GVMAG-M-3300023179-33</strain>
    </source>
</reference>
<proteinExistence type="predicted"/>
<keyword evidence="1" id="KW-1133">Transmembrane helix</keyword>